<gene>
    <name evidence="1" type="ORF">OC929_13180</name>
</gene>
<reference evidence="1" key="2">
    <citation type="submission" date="2022-09" db="EMBL/GenBank/DDBJ databases">
        <authorList>
            <person name="Cesa-Luna C."/>
            <person name="Girard L."/>
            <person name="Lood C."/>
            <person name="Hofte M."/>
            <person name="De Mot R."/>
        </authorList>
    </citation>
    <scope>NUCLEOTIDE SEQUENCE</scope>
    <source>
        <strain evidence="1">COR51</strain>
    </source>
</reference>
<organism evidence="1 2">
    <name type="scientific">Pseudomonas peradeniyensis</name>
    <dbReference type="NCBI Taxonomy" id="2745488"/>
    <lineage>
        <taxon>Bacteria</taxon>
        <taxon>Pseudomonadati</taxon>
        <taxon>Pseudomonadota</taxon>
        <taxon>Gammaproteobacteria</taxon>
        <taxon>Pseudomonadales</taxon>
        <taxon>Pseudomonadaceae</taxon>
        <taxon>Pseudomonas</taxon>
    </lineage>
</organism>
<proteinExistence type="predicted"/>
<evidence type="ECO:0000313" key="1">
    <source>
        <dbReference type="EMBL" id="MCU7239010.1"/>
    </source>
</evidence>
<keyword evidence="2" id="KW-1185">Reference proteome</keyword>
<dbReference type="EMBL" id="JAOSLA010000017">
    <property type="protein sequence ID" value="MCU7239010.1"/>
    <property type="molecule type" value="Genomic_DNA"/>
</dbReference>
<dbReference type="Proteomes" id="UP001139994">
    <property type="component" value="Unassembled WGS sequence"/>
</dbReference>
<comment type="caution">
    <text evidence="1">The sequence shown here is derived from an EMBL/GenBank/DDBJ whole genome shotgun (WGS) entry which is preliminary data.</text>
</comment>
<evidence type="ECO:0000313" key="2">
    <source>
        <dbReference type="Proteomes" id="UP001139994"/>
    </source>
</evidence>
<reference evidence="1" key="3">
    <citation type="journal article" date="2023" name="mSystems">
        <title>Charting the Lipopeptidome of Nonpathogenic Pseudomonas.</title>
        <authorList>
            <person name="Cesa-Luna C."/>
            <person name="Geudens N."/>
            <person name="Girard L."/>
            <person name="De Roo V."/>
            <person name="Maklad H.R."/>
            <person name="Martins J.C."/>
            <person name="Hofte M."/>
            <person name="De Mot R."/>
        </authorList>
    </citation>
    <scope>NUCLEOTIDE SEQUENCE</scope>
    <source>
        <strain evidence="1">COR51</strain>
    </source>
</reference>
<sequence>MSERYFIAEYRPAPLPAKSIASQCGCHSRRTYKAVRKPSRNIAKWGFDEKLVFPKDALAPPLPGVEPDNLLLTAFRNYPITLRFRIPAKVVDPTQDAVLLLVDGSAFSIPITFEGYKAGDIFSIELPASARKEGTHTIQYRIHYSNNQSEDGPLQSFKVDLTAPGLPSLAELNVDPAIRDGGVTSATLEIHNGKHYLRTTLNGYNGLGIGDRIRGVIADLDGFGSTTDVEQEFGPGDEIILRFLREDIERAGDGLKTFAYTITDRAGNVSPPSRPVTLKVLLEGELTGLLAPEVADSADGIINDEEARKPLEVIIPAYAINTRKRKSKRIPKKRLKKGILPGDAIELIWGDAYHELLPYPDGEEGARLPIYPDYAALYDTWKAQSQGRDKVARITVRYRIIREGMVAGTSAGLDVNINLHQVGGDPEPGVPTHPNLRPAVLMSWSGQLNYIPKDDYDKDARLFVPWFDRHSPTAPVLIKGDVVRLRYGTYAFSPRTVSDADVGRKADLEFALTPDLIAEQAGGTQAVVYEVERPVQGPTYNTSQGPVQPVLVDADEQLPGDGDLGEGEYAPLKSACCIIPADFEDDKIVYFVTPAYKHKRPEDVIEINLVQVEGIEHTGNEEFLEESRIICSYTVRDISEGTEAYPFPLPTDKLLAPNKRCHIHSTWRVIRNGKPVENDTTALLIVDSRGTR</sequence>
<dbReference type="RefSeq" id="WP_050706634.1">
    <property type="nucleotide sequence ID" value="NZ_JAOSLA010000017.1"/>
</dbReference>
<name>A0ABT2VBD2_9PSED</name>
<reference evidence="1" key="1">
    <citation type="journal article" date="2022" name="Microbiol. Spectr.">
        <title>An Nuclear Magnetic Resonance Fingerprint Matching Approach for the Identification and Structural Re-Evaluation of Pseudomonas Lipopeptides.</title>
        <authorList>
            <person name="De Roo V."/>
            <person name="Verleysen Y."/>
            <person name="Kovacs B."/>
            <person name="De Vleeschouwer M."/>
            <person name="Muangkaew P."/>
            <person name="Girard L."/>
            <person name="Hofte M."/>
            <person name="De Mot R."/>
            <person name="Madder A."/>
            <person name="Geudens N."/>
            <person name="Martins J.C."/>
        </authorList>
    </citation>
    <scope>NUCLEOTIDE SEQUENCE</scope>
    <source>
        <strain evidence="1">COR51</strain>
    </source>
</reference>
<protein>
    <submittedName>
        <fullName evidence="1">Uncharacterized protein</fullName>
    </submittedName>
</protein>
<accession>A0ABT2VBD2</accession>